<dbReference type="NCBIfam" id="TIGR00002">
    <property type="entry name" value="S16"/>
    <property type="match status" value="1"/>
</dbReference>
<dbReference type="PANTHER" id="PTHR12919">
    <property type="entry name" value="30S RIBOSOMAL PROTEIN S16"/>
    <property type="match status" value="1"/>
</dbReference>
<dbReference type="EMBL" id="LUKF01000017">
    <property type="protein sequence ID" value="KYG61142.1"/>
    <property type="molecule type" value="Genomic_DNA"/>
</dbReference>
<dbReference type="Gene3D" id="3.30.1320.10">
    <property type="match status" value="1"/>
</dbReference>
<protein>
    <recommendedName>
        <fullName evidence="3">Small ribosomal subunit protein bS16</fullName>
    </recommendedName>
</protein>
<dbReference type="OrthoDB" id="9807878at2"/>
<reference evidence="6 7" key="1">
    <citation type="submission" date="2016-03" db="EMBL/GenBank/DDBJ databases">
        <authorList>
            <person name="Ploux O."/>
        </authorList>
    </citation>
    <scope>NUCLEOTIDE SEQUENCE [LARGE SCALE GENOMIC DNA]</scope>
    <source>
        <strain evidence="4 6">BER2</strain>
        <strain evidence="5 7">EC13</strain>
    </source>
</reference>
<dbReference type="SUPFAM" id="SSF54565">
    <property type="entry name" value="Ribosomal protein S16"/>
    <property type="match status" value="1"/>
</dbReference>
<dbReference type="RefSeq" id="WP_041875524.1">
    <property type="nucleotide sequence ID" value="NZ_CP168967.1"/>
</dbReference>
<comment type="similarity">
    <text evidence="3">Belongs to the bacterial ribosomal protein bS16 family.</text>
</comment>
<dbReference type="InterPro" id="IPR020592">
    <property type="entry name" value="Ribosomal_bS16_CS"/>
</dbReference>
<dbReference type="Pfam" id="PF00886">
    <property type="entry name" value="Ribosomal_S16"/>
    <property type="match status" value="1"/>
</dbReference>
<dbReference type="PROSITE" id="PS00732">
    <property type="entry name" value="RIBOSOMAL_S16"/>
    <property type="match status" value="1"/>
</dbReference>
<dbReference type="EMBL" id="LUKD01000005">
    <property type="protein sequence ID" value="KYG65170.1"/>
    <property type="molecule type" value="Genomic_DNA"/>
</dbReference>
<keyword evidence="2 3" id="KW-0687">Ribonucleoprotein</keyword>
<evidence type="ECO:0000256" key="1">
    <source>
        <dbReference type="ARBA" id="ARBA00022980"/>
    </source>
</evidence>
<evidence type="ECO:0000313" key="4">
    <source>
        <dbReference type="EMBL" id="KYG61142.1"/>
    </source>
</evidence>
<dbReference type="Proteomes" id="UP000075799">
    <property type="component" value="Unassembled WGS sequence"/>
</dbReference>
<sequence length="82" mass="9287">MAVVIRLARMGAKHDPKYRITVADSRRYVTGKFLDILGTYIPTPKGNDKKVELDLAKVEEWIKKGAQPTDRVKHVIKLAQAK</sequence>
<dbReference type="GO" id="GO:0005737">
    <property type="term" value="C:cytoplasm"/>
    <property type="evidence" value="ECO:0007669"/>
    <property type="project" value="UniProtKB-ARBA"/>
</dbReference>
<name>A0A150WE41_BDEBC</name>
<dbReference type="AlphaFoldDB" id="A0A150WE41"/>
<gene>
    <name evidence="3" type="primary">rpsP</name>
    <name evidence="4" type="ORF">AZI85_09310</name>
    <name evidence="5" type="ORF">AZI87_11415</name>
</gene>
<dbReference type="Proteomes" id="UP000075391">
    <property type="component" value="Unassembled WGS sequence"/>
</dbReference>
<keyword evidence="1 3" id="KW-0689">Ribosomal protein</keyword>
<dbReference type="GO" id="GO:0015935">
    <property type="term" value="C:small ribosomal subunit"/>
    <property type="evidence" value="ECO:0007669"/>
    <property type="project" value="TreeGrafter"/>
</dbReference>
<dbReference type="InterPro" id="IPR000307">
    <property type="entry name" value="Ribosomal_bS16"/>
</dbReference>
<accession>A0A150WE41</accession>
<dbReference type="InterPro" id="IPR023803">
    <property type="entry name" value="Ribosomal_bS16_dom_sf"/>
</dbReference>
<organism evidence="4 6">
    <name type="scientific">Bdellovibrio bacteriovorus</name>
    <dbReference type="NCBI Taxonomy" id="959"/>
    <lineage>
        <taxon>Bacteria</taxon>
        <taxon>Pseudomonadati</taxon>
        <taxon>Bdellovibrionota</taxon>
        <taxon>Bdellovibrionia</taxon>
        <taxon>Bdellovibrionales</taxon>
        <taxon>Pseudobdellovibrionaceae</taxon>
        <taxon>Bdellovibrio</taxon>
    </lineage>
</organism>
<dbReference type="GO" id="GO:0003735">
    <property type="term" value="F:structural constituent of ribosome"/>
    <property type="evidence" value="ECO:0007669"/>
    <property type="project" value="InterPro"/>
</dbReference>
<evidence type="ECO:0000256" key="3">
    <source>
        <dbReference type="HAMAP-Rule" id="MF_00385"/>
    </source>
</evidence>
<dbReference type="HAMAP" id="MF_00385">
    <property type="entry name" value="Ribosomal_bS16"/>
    <property type="match status" value="1"/>
</dbReference>
<evidence type="ECO:0000313" key="7">
    <source>
        <dbReference type="Proteomes" id="UP000075799"/>
    </source>
</evidence>
<evidence type="ECO:0000313" key="5">
    <source>
        <dbReference type="EMBL" id="KYG65170.1"/>
    </source>
</evidence>
<comment type="caution">
    <text evidence="4">The sequence shown here is derived from an EMBL/GenBank/DDBJ whole genome shotgun (WGS) entry which is preliminary data.</text>
</comment>
<evidence type="ECO:0000256" key="2">
    <source>
        <dbReference type="ARBA" id="ARBA00023274"/>
    </source>
</evidence>
<proteinExistence type="inferred from homology"/>
<evidence type="ECO:0000313" key="6">
    <source>
        <dbReference type="Proteomes" id="UP000075391"/>
    </source>
</evidence>
<dbReference type="PANTHER" id="PTHR12919:SF20">
    <property type="entry name" value="SMALL RIBOSOMAL SUBUNIT PROTEIN BS16M"/>
    <property type="match status" value="1"/>
</dbReference>
<dbReference type="GO" id="GO:0006412">
    <property type="term" value="P:translation"/>
    <property type="evidence" value="ECO:0007669"/>
    <property type="project" value="UniProtKB-UniRule"/>
</dbReference>